<protein>
    <recommendedName>
        <fullName evidence="10">Mitogen-activated protein kinase kinase kinase dlk-1</fullName>
        <ecNumber evidence="2">2.7.11.25</ecNumber>
    </recommendedName>
    <alternativeName>
        <fullName evidence="12">DAP kinase-like kinase</fullName>
    </alternativeName>
    <alternativeName>
        <fullName evidence="11">Death-associated protein kinase-like kinase</fullName>
    </alternativeName>
</protein>
<proteinExistence type="inferred from homology"/>
<reference evidence="15" key="3">
    <citation type="submission" date="2012-09" db="EMBL/GenBank/DDBJ databases">
        <authorList>
            <consortium name="VectorBase"/>
        </authorList>
    </citation>
    <scope>NUCLEOTIDE SEQUENCE</scope>
    <source>
        <strain evidence="15">Liverpool</strain>
    </source>
</reference>
<dbReference type="AlphaFoldDB" id="Q16RU6"/>
<evidence type="ECO:0000256" key="13">
    <source>
        <dbReference type="SAM" id="MobiDB-lite"/>
    </source>
</evidence>
<keyword evidence="7" id="KW-0067">ATP-binding</keyword>
<keyword evidence="3" id="KW-0723">Serine/threonine-protein kinase</keyword>
<reference evidence="15" key="1">
    <citation type="submission" date="2005-10" db="EMBL/GenBank/DDBJ databases">
        <authorList>
            <person name="Loftus B.J."/>
            <person name="Nene V.M."/>
            <person name="Hannick L.I."/>
            <person name="Bidwell S."/>
            <person name="Haas B."/>
            <person name="Amedeo P."/>
            <person name="Orvis J."/>
            <person name="Wortman J.R."/>
            <person name="White O.R."/>
            <person name="Salzberg S."/>
            <person name="Shumway M."/>
            <person name="Koo H."/>
            <person name="Zhao Y."/>
            <person name="Holmes M."/>
            <person name="Miller J."/>
            <person name="Schatz M."/>
            <person name="Pop M."/>
            <person name="Pai G."/>
            <person name="Utterback T."/>
            <person name="Rogers Y.-H."/>
            <person name="Kravitz S."/>
            <person name="Fraser C.M."/>
        </authorList>
    </citation>
    <scope>NUCLEOTIDE SEQUENCE</scope>
    <source>
        <strain evidence="15">Liverpool</strain>
    </source>
</reference>
<feature type="compositionally biased region" description="Polar residues" evidence="13">
    <location>
        <begin position="873"/>
        <end position="884"/>
    </location>
</feature>
<keyword evidence="5" id="KW-0547">Nucleotide-binding</keyword>
<dbReference type="PANTHER" id="PTHR44329">
    <property type="entry name" value="SERINE/THREONINE-PROTEIN KINASE TNNI3K-RELATED"/>
    <property type="match status" value="1"/>
</dbReference>
<feature type="domain" description="Protein kinase" evidence="14">
    <location>
        <begin position="71"/>
        <end position="313"/>
    </location>
</feature>
<evidence type="ECO:0000313" key="15">
    <source>
        <dbReference type="EMBL" id="EAT37138.1"/>
    </source>
</evidence>
<feature type="compositionally biased region" description="Low complexity" evidence="13">
    <location>
        <begin position="446"/>
        <end position="458"/>
    </location>
</feature>
<feature type="compositionally biased region" description="Polar residues" evidence="13">
    <location>
        <begin position="615"/>
        <end position="628"/>
    </location>
</feature>
<evidence type="ECO:0000259" key="14">
    <source>
        <dbReference type="PROSITE" id="PS50011"/>
    </source>
</evidence>
<reference evidence="15" key="2">
    <citation type="journal article" date="2007" name="Science">
        <title>Genome sequence of Aedes aegypti, a major arbovirus vector.</title>
        <authorList>
            <person name="Nene V."/>
            <person name="Wortman J.R."/>
            <person name="Lawson D."/>
            <person name="Haas B."/>
            <person name="Kodira C."/>
            <person name="Tu Z.J."/>
            <person name="Loftus B."/>
            <person name="Xi Z."/>
            <person name="Megy K."/>
            <person name="Grabherr M."/>
            <person name="Ren Q."/>
            <person name="Zdobnov E.M."/>
            <person name="Lobo N.F."/>
            <person name="Campbell K.S."/>
            <person name="Brown S.E."/>
            <person name="Bonaldo M.F."/>
            <person name="Zhu J."/>
            <person name="Sinkins S.P."/>
            <person name="Hogenkamp D.G."/>
            <person name="Amedeo P."/>
            <person name="Arensburger P."/>
            <person name="Atkinson P.W."/>
            <person name="Bidwell S."/>
            <person name="Biedler J."/>
            <person name="Birney E."/>
            <person name="Bruggner R.V."/>
            <person name="Costas J."/>
            <person name="Coy M.R."/>
            <person name="Crabtree J."/>
            <person name="Crawford M."/>
            <person name="Debruyn B."/>
            <person name="Decaprio D."/>
            <person name="Eiglmeier K."/>
            <person name="Eisenstadt E."/>
            <person name="El-Dorry H."/>
            <person name="Gelbart W.M."/>
            <person name="Gomes S.L."/>
            <person name="Hammond M."/>
            <person name="Hannick L.I."/>
            <person name="Hogan J.R."/>
            <person name="Holmes M.H."/>
            <person name="Jaffe D."/>
            <person name="Johnston J.S."/>
            <person name="Kennedy R.C."/>
            <person name="Koo H."/>
            <person name="Kravitz S."/>
            <person name="Kriventseva E.V."/>
            <person name="Kulp D."/>
            <person name="Labutti K."/>
            <person name="Lee E."/>
            <person name="Li S."/>
            <person name="Lovin D.D."/>
            <person name="Mao C."/>
            <person name="Mauceli E."/>
            <person name="Menck C.F."/>
            <person name="Miller J.R."/>
            <person name="Montgomery P."/>
            <person name="Mori A."/>
            <person name="Nascimento A.L."/>
            <person name="Naveira H.F."/>
            <person name="Nusbaum C."/>
            <person name="O'leary S."/>
            <person name="Orvis J."/>
            <person name="Pertea M."/>
            <person name="Quesneville H."/>
            <person name="Reidenbach K.R."/>
            <person name="Rogers Y.H."/>
            <person name="Roth C.W."/>
            <person name="Schneider J.R."/>
            <person name="Schatz M."/>
            <person name="Shumway M."/>
            <person name="Stanke M."/>
            <person name="Stinson E.O."/>
            <person name="Tubio J.M."/>
            <person name="Vanzee J.P."/>
            <person name="Verjovski-Almeida S."/>
            <person name="Werner D."/>
            <person name="White O."/>
            <person name="Wyder S."/>
            <person name="Zeng Q."/>
            <person name="Zhao Q."/>
            <person name="Zhao Y."/>
            <person name="Hill C.A."/>
            <person name="Raikhel A.S."/>
            <person name="Soares M.B."/>
            <person name="Knudson D.L."/>
            <person name="Lee N.H."/>
            <person name="Galagan J."/>
            <person name="Salzberg S.L."/>
            <person name="Paulsen I.T."/>
            <person name="Dimopoulos G."/>
            <person name="Collins F.H."/>
            <person name="Birren B."/>
            <person name="Fraser-Liggett C.M."/>
            <person name="Severson D.W."/>
        </authorList>
    </citation>
    <scope>NUCLEOTIDE SEQUENCE [LARGE SCALE GENOMIC DNA]</scope>
    <source>
        <strain evidence="15">Liverpool</strain>
    </source>
</reference>
<dbReference type="eggNOG" id="KOG4721">
    <property type="taxonomic scope" value="Eukaryota"/>
</dbReference>
<dbReference type="PANTHER" id="PTHR44329:SF304">
    <property type="entry name" value="MITOGEN-ACTIVATED PROTEIN KINASE KINASE KINASE 13-LIKE ISOFORM X1"/>
    <property type="match status" value="1"/>
</dbReference>
<organism evidence="15 16">
    <name type="scientific">Aedes aegypti</name>
    <name type="common">Yellowfever mosquito</name>
    <name type="synonym">Culex aegypti</name>
    <dbReference type="NCBI Taxonomy" id="7159"/>
    <lineage>
        <taxon>Eukaryota</taxon>
        <taxon>Metazoa</taxon>
        <taxon>Ecdysozoa</taxon>
        <taxon>Arthropoda</taxon>
        <taxon>Hexapoda</taxon>
        <taxon>Insecta</taxon>
        <taxon>Pterygota</taxon>
        <taxon>Neoptera</taxon>
        <taxon>Endopterygota</taxon>
        <taxon>Diptera</taxon>
        <taxon>Nematocera</taxon>
        <taxon>Culicoidea</taxon>
        <taxon>Culicidae</taxon>
        <taxon>Culicinae</taxon>
        <taxon>Aedini</taxon>
        <taxon>Aedes</taxon>
        <taxon>Stegomyia</taxon>
    </lineage>
</organism>
<gene>
    <name evidence="15" type="ORF">AaeL_AAEL010835</name>
</gene>
<evidence type="ECO:0000313" key="16">
    <source>
        <dbReference type="Proteomes" id="UP000682892"/>
    </source>
</evidence>
<dbReference type="GO" id="GO:0006950">
    <property type="term" value="P:response to stress"/>
    <property type="evidence" value="ECO:0007669"/>
    <property type="project" value="UniProtKB-ARBA"/>
</dbReference>
<feature type="compositionally biased region" description="Basic and acidic residues" evidence="13">
    <location>
        <begin position="934"/>
        <end position="944"/>
    </location>
</feature>
<feature type="compositionally biased region" description="Low complexity" evidence="13">
    <location>
        <begin position="906"/>
        <end position="915"/>
    </location>
</feature>
<keyword evidence="4" id="KW-0808">Transferase</keyword>
<dbReference type="VEuPathDB" id="VectorBase:AAEL010835"/>
<evidence type="ECO:0000256" key="6">
    <source>
        <dbReference type="ARBA" id="ARBA00022777"/>
    </source>
</evidence>
<evidence type="ECO:0000256" key="8">
    <source>
        <dbReference type="ARBA" id="ARBA00047559"/>
    </source>
</evidence>
<dbReference type="PROSITE" id="PS00108">
    <property type="entry name" value="PROTEIN_KINASE_ST"/>
    <property type="match status" value="1"/>
</dbReference>
<dbReference type="SUPFAM" id="SSF56112">
    <property type="entry name" value="Protein kinase-like (PK-like)"/>
    <property type="match status" value="1"/>
</dbReference>
<feature type="compositionally biased region" description="Acidic residues" evidence="13">
    <location>
        <begin position="887"/>
        <end position="904"/>
    </location>
</feature>
<feature type="region of interest" description="Disordered" evidence="13">
    <location>
        <begin position="835"/>
        <end position="944"/>
    </location>
</feature>
<evidence type="ECO:0000256" key="9">
    <source>
        <dbReference type="ARBA" id="ARBA00048329"/>
    </source>
</evidence>
<evidence type="ECO:0000256" key="7">
    <source>
        <dbReference type="ARBA" id="ARBA00022840"/>
    </source>
</evidence>
<dbReference type="InterPro" id="IPR000719">
    <property type="entry name" value="Prot_kinase_dom"/>
</dbReference>
<dbReference type="PhylomeDB" id="Q16RU6"/>
<dbReference type="InterPro" id="IPR011009">
    <property type="entry name" value="Kinase-like_dom_sf"/>
</dbReference>
<accession>Q16RU6</accession>
<feature type="compositionally biased region" description="Basic and acidic residues" evidence="13">
    <location>
        <begin position="515"/>
        <end position="534"/>
    </location>
</feature>
<dbReference type="InterPro" id="IPR001245">
    <property type="entry name" value="Ser-Thr/Tyr_kinase_cat_dom"/>
</dbReference>
<evidence type="ECO:0000256" key="10">
    <source>
        <dbReference type="ARBA" id="ARBA00074193"/>
    </source>
</evidence>
<dbReference type="InterPro" id="IPR051681">
    <property type="entry name" value="Ser/Thr_Kinases-Pseudokinases"/>
</dbReference>
<dbReference type="GO" id="GO:0004709">
    <property type="term" value="F:MAP kinase kinase kinase activity"/>
    <property type="evidence" value="ECO:0007669"/>
    <property type="project" value="UniProtKB-EC"/>
</dbReference>
<feature type="compositionally biased region" description="Polar residues" evidence="13">
    <location>
        <begin position="577"/>
        <end position="586"/>
    </location>
</feature>
<dbReference type="Gene3D" id="3.30.200.20">
    <property type="entry name" value="Phosphorylase Kinase, domain 1"/>
    <property type="match status" value="1"/>
</dbReference>
<comment type="catalytic activity">
    <reaction evidence="9">
        <text>L-seryl-[protein] + ATP = O-phospho-L-seryl-[protein] + ADP + H(+)</text>
        <dbReference type="Rhea" id="RHEA:17989"/>
        <dbReference type="Rhea" id="RHEA-COMP:9863"/>
        <dbReference type="Rhea" id="RHEA-COMP:11604"/>
        <dbReference type="ChEBI" id="CHEBI:15378"/>
        <dbReference type="ChEBI" id="CHEBI:29999"/>
        <dbReference type="ChEBI" id="CHEBI:30616"/>
        <dbReference type="ChEBI" id="CHEBI:83421"/>
        <dbReference type="ChEBI" id="CHEBI:456216"/>
        <dbReference type="EC" id="2.7.11.25"/>
    </reaction>
</comment>
<dbReference type="InterPro" id="IPR008271">
    <property type="entry name" value="Ser/Thr_kinase_AS"/>
</dbReference>
<dbReference type="EC" id="2.7.11.25" evidence="2"/>
<evidence type="ECO:0000256" key="2">
    <source>
        <dbReference type="ARBA" id="ARBA00012406"/>
    </source>
</evidence>
<dbReference type="STRING" id="7159.Q16RU6"/>
<sequence length="944" mass="104967">VTDSSVDNDNVCQTGWPNMPGAIPGVANKPAGWMDGLFGCMRPVLSLIGKSHIMEMKSKQTDDWEISFDSITDMGWIGSGAQGAVFRGKLHNELVAVKKVREVKETDIKHLRKLDHENIVKFKGVCTQAPVFCIIMEYCPFGPLHHILADGMDIISPRRLVSWSQQIAHGMQYLHSHKIIHRDLKSPNILIADNEVIKISDFGTSREWNEISTKMSFAGTVAWMAPEVIRNEPCNEKVDIWSYGVVLWELLTCEVPYKNVDSSQIIFGVGNNSLYLPIPSSCPEGFKLLIKQCWSPKPRNRPSFKIILTHLEIASNELLSQCTEEQGYYETQKSWREEIRSHMQKLTSNGMDIQKYEQELIKKRKDEWKHAQDIRMVYQRKLERTNTMYLQLSAIYVQLKQKEKEIAEREKQLPGYKPRKCGNLLKRSGDKSSRKRAAVNVVPGESTTPSPTSAPNTPMKATLYAQLDGTNNSPKSVVIIPPGVVGSGSNSAGRTKKFRHRRVGSGTFNSPKSSPSRDRRVQSEPETRHVKLVDTETQTDAMDISETDASPSPNLASKRMSTSLREEEDLEERLKLAQSTDLSPAQPQTPPPQGYRCGKPQSEDDGEVPEDEENGNSISTPMTNNRVCSSPDPIMDVMNSNERLDRDCSDDDKIDTLNRKVSFISEKLQQQSQLTDYSNILNDNNVIVYRANKMLNGSFGKGSQRTDGSGAILMKHPTAGSNLNAGGSAVGAYVQNEEKCNDSWTDEEGEDPIELYNYALRRKSIARLPIKRGRRSKVFPNAAALASSPLAASAQCYQHPTSPSPSPAAALAGDFAPPASIVGSIVHVKHASNVTISDEENTSEYSHAPSSQRSTLESNPELPSAIKHHRIKQQQPMHKSTTSAKDTDDDDDDDDVDDDEDEIGVDSTNNDSCDSSSDEDNERVGQGKKCRRAANKDVENGNSY</sequence>
<evidence type="ECO:0000256" key="4">
    <source>
        <dbReference type="ARBA" id="ARBA00022679"/>
    </source>
</evidence>
<comment type="similarity">
    <text evidence="1">Belongs to the protein kinase superfamily. STE Ser/Thr protein kinase family. MAP kinase kinase kinase subfamily.</text>
</comment>
<evidence type="ECO:0000256" key="3">
    <source>
        <dbReference type="ARBA" id="ARBA00022527"/>
    </source>
</evidence>
<feature type="compositionally biased region" description="Polar residues" evidence="13">
    <location>
        <begin position="843"/>
        <end position="858"/>
    </location>
</feature>
<dbReference type="Proteomes" id="UP000682892">
    <property type="component" value="Unassembled WGS sequence"/>
</dbReference>
<dbReference type="PRINTS" id="PR00109">
    <property type="entry name" value="TYRKINASE"/>
</dbReference>
<feature type="region of interest" description="Disordered" evidence="13">
    <location>
        <begin position="483"/>
        <end position="631"/>
    </location>
</feature>
<name>Q16RU6_AEDAE</name>
<dbReference type="Pfam" id="PF07714">
    <property type="entry name" value="PK_Tyr_Ser-Thr"/>
    <property type="match status" value="1"/>
</dbReference>
<dbReference type="HOGENOM" id="CLU_009311_0_0_1"/>
<dbReference type="EMBL" id="CH477696">
    <property type="protein sequence ID" value="EAT37138.1"/>
    <property type="molecule type" value="Genomic_DNA"/>
</dbReference>
<dbReference type="OMA" id="GYKQCKK"/>
<dbReference type="PROSITE" id="PS50011">
    <property type="entry name" value="PROTEIN_KINASE_DOM"/>
    <property type="match status" value="1"/>
</dbReference>
<keyword evidence="6" id="KW-0418">Kinase</keyword>
<evidence type="ECO:0000256" key="11">
    <source>
        <dbReference type="ARBA" id="ARBA00077446"/>
    </source>
</evidence>
<dbReference type="SMART" id="SM00220">
    <property type="entry name" value="S_TKc"/>
    <property type="match status" value="1"/>
</dbReference>
<dbReference type="GO" id="GO:0005737">
    <property type="term" value="C:cytoplasm"/>
    <property type="evidence" value="ECO:0007669"/>
    <property type="project" value="TreeGrafter"/>
</dbReference>
<feature type="non-terminal residue" evidence="15">
    <location>
        <position position="1"/>
    </location>
</feature>
<evidence type="ECO:0000256" key="12">
    <source>
        <dbReference type="ARBA" id="ARBA00080806"/>
    </source>
</evidence>
<dbReference type="Gene3D" id="1.10.510.10">
    <property type="entry name" value="Transferase(Phosphotransferase) domain 1"/>
    <property type="match status" value="1"/>
</dbReference>
<evidence type="ECO:0000256" key="5">
    <source>
        <dbReference type="ARBA" id="ARBA00022741"/>
    </source>
</evidence>
<dbReference type="PaxDb" id="7159-AAEL010835-PA"/>
<dbReference type="GO" id="GO:0005524">
    <property type="term" value="F:ATP binding"/>
    <property type="evidence" value="ECO:0007669"/>
    <property type="project" value="UniProtKB-KW"/>
</dbReference>
<dbReference type="FunFam" id="1.10.510.10:FF:000087">
    <property type="entry name" value="Mitogen-activated protein kinase kinase kinase 12"/>
    <property type="match status" value="1"/>
</dbReference>
<feature type="compositionally biased region" description="Polar residues" evidence="13">
    <location>
        <begin position="547"/>
        <end position="563"/>
    </location>
</feature>
<evidence type="ECO:0000256" key="1">
    <source>
        <dbReference type="ARBA" id="ARBA00006529"/>
    </source>
</evidence>
<feature type="compositionally biased region" description="Basic residues" evidence="13">
    <location>
        <begin position="494"/>
        <end position="503"/>
    </location>
</feature>
<comment type="catalytic activity">
    <reaction evidence="8">
        <text>L-threonyl-[protein] + ATP = O-phospho-L-threonyl-[protein] + ADP + H(+)</text>
        <dbReference type="Rhea" id="RHEA:46608"/>
        <dbReference type="Rhea" id="RHEA-COMP:11060"/>
        <dbReference type="Rhea" id="RHEA-COMP:11605"/>
        <dbReference type="ChEBI" id="CHEBI:15378"/>
        <dbReference type="ChEBI" id="CHEBI:30013"/>
        <dbReference type="ChEBI" id="CHEBI:30616"/>
        <dbReference type="ChEBI" id="CHEBI:61977"/>
        <dbReference type="ChEBI" id="CHEBI:456216"/>
        <dbReference type="EC" id="2.7.11.25"/>
    </reaction>
</comment>
<feature type="compositionally biased region" description="Acidic residues" evidence="13">
    <location>
        <begin position="603"/>
        <end position="614"/>
    </location>
</feature>
<feature type="region of interest" description="Disordered" evidence="13">
    <location>
        <begin position="415"/>
        <end position="458"/>
    </location>
</feature>